<feature type="transmembrane region" description="Helical" evidence="1">
    <location>
        <begin position="263"/>
        <end position="282"/>
    </location>
</feature>
<evidence type="ECO:0000313" key="3">
    <source>
        <dbReference type="Proteomes" id="UP001151287"/>
    </source>
</evidence>
<keyword evidence="3" id="KW-1185">Reference proteome</keyword>
<feature type="transmembrane region" description="Helical" evidence="1">
    <location>
        <begin position="302"/>
        <end position="326"/>
    </location>
</feature>
<feature type="transmembrane region" description="Helical" evidence="1">
    <location>
        <begin position="430"/>
        <end position="451"/>
    </location>
</feature>
<gene>
    <name evidence="2" type="ORF">LUZ63_024177</name>
</gene>
<keyword evidence="1" id="KW-0472">Membrane</keyword>
<evidence type="ECO:0000256" key="1">
    <source>
        <dbReference type="SAM" id="Phobius"/>
    </source>
</evidence>
<organism evidence="2 3">
    <name type="scientific">Rhynchospora breviuscula</name>
    <dbReference type="NCBI Taxonomy" id="2022672"/>
    <lineage>
        <taxon>Eukaryota</taxon>
        <taxon>Viridiplantae</taxon>
        <taxon>Streptophyta</taxon>
        <taxon>Embryophyta</taxon>
        <taxon>Tracheophyta</taxon>
        <taxon>Spermatophyta</taxon>
        <taxon>Magnoliopsida</taxon>
        <taxon>Liliopsida</taxon>
        <taxon>Poales</taxon>
        <taxon>Cyperaceae</taxon>
        <taxon>Cyperoideae</taxon>
        <taxon>Rhynchosporeae</taxon>
        <taxon>Rhynchospora</taxon>
    </lineage>
</organism>
<name>A0A9Q0BWW1_9POAL</name>
<keyword evidence="1" id="KW-0812">Transmembrane</keyword>
<keyword evidence="1" id="KW-1133">Transmembrane helix</keyword>
<dbReference type="OrthoDB" id="1871948at2759"/>
<dbReference type="Gene3D" id="1.20.1130.10">
    <property type="entry name" value="Photosystem I PsaA/PsaB"/>
    <property type="match status" value="2"/>
</dbReference>
<feature type="transmembrane region" description="Helical" evidence="1">
    <location>
        <begin position="367"/>
        <end position="389"/>
    </location>
</feature>
<dbReference type="Proteomes" id="UP001151287">
    <property type="component" value="Unassembled WGS sequence"/>
</dbReference>
<dbReference type="PANTHER" id="PTHR30128:SF19">
    <property type="entry name" value="PHOTOSYSTEM I P700 CHLOROPHYLL A APOPROTEIN A1-RELATED"/>
    <property type="match status" value="1"/>
</dbReference>
<accession>A0A9Q0BWW1</accession>
<evidence type="ECO:0008006" key="4">
    <source>
        <dbReference type="Google" id="ProtNLM"/>
    </source>
</evidence>
<dbReference type="InterPro" id="IPR036408">
    <property type="entry name" value="PSI_PsaA/B_sf"/>
</dbReference>
<feature type="transmembrane region" description="Helical" evidence="1">
    <location>
        <begin position="67"/>
        <end position="89"/>
    </location>
</feature>
<dbReference type="PANTHER" id="PTHR30128">
    <property type="entry name" value="OUTER MEMBRANE PROTEIN, OMPA-RELATED"/>
    <property type="match status" value="1"/>
</dbReference>
<dbReference type="SUPFAM" id="SSF81558">
    <property type="entry name" value="Photosystem I subunits PsaA/PsaB"/>
    <property type="match status" value="1"/>
</dbReference>
<dbReference type="GO" id="GO:0015979">
    <property type="term" value="P:photosynthesis"/>
    <property type="evidence" value="ECO:0007669"/>
    <property type="project" value="InterPro"/>
</dbReference>
<dbReference type="Pfam" id="PF00223">
    <property type="entry name" value="PsaA_PsaB"/>
    <property type="match status" value="1"/>
</dbReference>
<protein>
    <recommendedName>
        <fullName evidence="4">Photosystem I P700 chlorophyll a apoprotein A1</fullName>
    </recommendedName>
</protein>
<dbReference type="AlphaFoldDB" id="A0A9Q0BWW1"/>
<dbReference type="PRINTS" id="PR00257">
    <property type="entry name" value="PHOTSYSPSAAB"/>
</dbReference>
<reference evidence="2" key="1">
    <citation type="journal article" date="2022" name="Cell">
        <title>Repeat-based holocentromeres influence genome architecture and karyotype evolution.</title>
        <authorList>
            <person name="Hofstatter P.G."/>
            <person name="Thangavel G."/>
            <person name="Lux T."/>
            <person name="Neumann P."/>
            <person name="Vondrak T."/>
            <person name="Novak P."/>
            <person name="Zhang M."/>
            <person name="Costa L."/>
            <person name="Castellani M."/>
            <person name="Scott A."/>
            <person name="Toegelov H."/>
            <person name="Fuchs J."/>
            <person name="Mata-Sucre Y."/>
            <person name="Dias Y."/>
            <person name="Vanzela A.L.L."/>
            <person name="Huettel B."/>
            <person name="Almeida C.C.S."/>
            <person name="Simkova H."/>
            <person name="Souza G."/>
            <person name="Pedrosa-Harand A."/>
            <person name="Macas J."/>
            <person name="Mayer K.F.X."/>
            <person name="Houben A."/>
            <person name="Marques A."/>
        </authorList>
    </citation>
    <scope>NUCLEOTIDE SEQUENCE</scope>
    <source>
        <strain evidence="2">RhyBre1mFocal</strain>
    </source>
</reference>
<comment type="caution">
    <text evidence="2">The sequence shown here is derived from an EMBL/GenBank/DDBJ whole genome shotgun (WGS) entry which is preliminary data.</text>
</comment>
<dbReference type="InterPro" id="IPR001280">
    <property type="entry name" value="PSI_PsaA/B"/>
</dbReference>
<evidence type="ECO:0000313" key="2">
    <source>
        <dbReference type="EMBL" id="KAJ1680599.1"/>
    </source>
</evidence>
<sequence>MYFHGARFSNYEAWLSDPTHIGPSAQVVWPIVGQEILNGDVGGGFRGIQITSGFFQIWRASGITNELQLYCTAIGALIFASLMLFAGWFHYHKAAPKLAWFQDVESMLNHHLAGLLGLGSLSWAGHQIHVSLPINKFLDAGVDPKEIPLPHEFILNRDLLAQLYPSFHEGATPFFTLNWSKYADFLTFRGGLDPITGGLWLSDTAHHHLAIAILFLIAGHMYKTNWGIGHSLKDILEAHKGPFTGQGHKGLYEIFTTSWHAQLSLNLAMLGSLTIIVAHHNHMYSMPPYPYLATDYGTQLSLFTHHMWIGGFLIVGAAAHAAIFLVRDYDPTTRYNDLLDRVLRHRDAIISHLNWASQVIQSYGSSLSAYGLFFLGAHFVWAFSLMFLFSGRGYWQELIESIVWAHNKLKVAPATQPRALSIIQGRAVGVTHYLLGGIATTWAFFLARIIAVG</sequence>
<dbReference type="GO" id="GO:0009535">
    <property type="term" value="C:chloroplast thylakoid membrane"/>
    <property type="evidence" value="ECO:0007669"/>
    <property type="project" value="TreeGrafter"/>
</dbReference>
<proteinExistence type="predicted"/>
<dbReference type="EMBL" id="JAMQYH010001428">
    <property type="protein sequence ID" value="KAJ1680599.1"/>
    <property type="molecule type" value="Genomic_DNA"/>
</dbReference>